<keyword evidence="1" id="KW-1133">Transmembrane helix</keyword>
<feature type="transmembrane region" description="Helical" evidence="1">
    <location>
        <begin position="6"/>
        <end position="26"/>
    </location>
</feature>
<feature type="domain" description="EamA" evidence="2">
    <location>
        <begin position="7"/>
        <end position="133"/>
    </location>
</feature>
<feature type="transmembrane region" description="Helical" evidence="1">
    <location>
        <begin position="242"/>
        <end position="265"/>
    </location>
</feature>
<dbReference type="Proteomes" id="UP000177652">
    <property type="component" value="Unassembled WGS sequence"/>
</dbReference>
<evidence type="ECO:0000256" key="1">
    <source>
        <dbReference type="SAM" id="Phobius"/>
    </source>
</evidence>
<feature type="transmembrane region" description="Helical" evidence="1">
    <location>
        <begin position="272"/>
        <end position="290"/>
    </location>
</feature>
<evidence type="ECO:0000313" key="3">
    <source>
        <dbReference type="EMBL" id="OGG66309.1"/>
    </source>
</evidence>
<feature type="transmembrane region" description="Helical" evidence="1">
    <location>
        <begin position="121"/>
        <end position="140"/>
    </location>
</feature>
<evidence type="ECO:0000259" key="2">
    <source>
        <dbReference type="Pfam" id="PF00892"/>
    </source>
</evidence>
<organism evidence="3 4">
    <name type="scientific">Candidatus Kaiserbacteria bacterium RIFCSPHIGHO2_02_FULL_55_20</name>
    <dbReference type="NCBI Taxonomy" id="1798497"/>
    <lineage>
        <taxon>Bacteria</taxon>
        <taxon>Candidatus Kaiseribacteriota</taxon>
    </lineage>
</organism>
<dbReference type="STRING" id="1798497.A3D71_03645"/>
<feature type="transmembrane region" description="Helical" evidence="1">
    <location>
        <begin position="38"/>
        <end position="56"/>
    </location>
</feature>
<feature type="transmembrane region" description="Helical" evidence="1">
    <location>
        <begin position="62"/>
        <end position="82"/>
    </location>
</feature>
<dbReference type="EMBL" id="MFLK01000013">
    <property type="protein sequence ID" value="OGG66309.1"/>
    <property type="molecule type" value="Genomic_DNA"/>
</dbReference>
<feature type="transmembrane region" description="Helical" evidence="1">
    <location>
        <begin position="176"/>
        <end position="198"/>
    </location>
</feature>
<dbReference type="Gene3D" id="1.10.3730.20">
    <property type="match status" value="1"/>
</dbReference>
<protein>
    <recommendedName>
        <fullName evidence="2">EamA domain-containing protein</fullName>
    </recommendedName>
</protein>
<gene>
    <name evidence="3" type="ORF">A3D71_03645</name>
</gene>
<dbReference type="InterPro" id="IPR037185">
    <property type="entry name" value="EmrE-like"/>
</dbReference>
<keyword evidence="1" id="KW-0472">Membrane</keyword>
<reference evidence="3 4" key="1">
    <citation type="journal article" date="2016" name="Nat. Commun.">
        <title>Thousands of microbial genomes shed light on interconnected biogeochemical processes in an aquifer system.</title>
        <authorList>
            <person name="Anantharaman K."/>
            <person name="Brown C.T."/>
            <person name="Hug L.A."/>
            <person name="Sharon I."/>
            <person name="Castelle C.J."/>
            <person name="Probst A.J."/>
            <person name="Thomas B.C."/>
            <person name="Singh A."/>
            <person name="Wilkins M.J."/>
            <person name="Karaoz U."/>
            <person name="Brodie E.L."/>
            <person name="Williams K.H."/>
            <person name="Hubbard S.S."/>
            <person name="Banfield J.F."/>
        </authorList>
    </citation>
    <scope>NUCLEOTIDE SEQUENCE [LARGE SCALE GENOMIC DNA]</scope>
</reference>
<dbReference type="Pfam" id="PF00892">
    <property type="entry name" value="EamA"/>
    <property type="match status" value="2"/>
</dbReference>
<feature type="transmembrane region" description="Helical" evidence="1">
    <location>
        <begin position="218"/>
        <end position="236"/>
    </location>
</feature>
<sequence length="291" mass="31598">MDQVTFYWAIAATVLGGIQLFFQKVVAQEKRDSAFNGLMMYGVSGVAIYVLLFIQHELPTDWRIITLLALTGGALHGLGNFVRIEALKYIDSVLYFPMNKVLGPLLVVVAGVALLGDPLTLQQYIGIGLGLTVPLLLLSAAEHHRQVNLRQGLIFVVISTVLTAASVIFTKQATSYGAAILFVLAMSQTAGAVSSVAILIKQKKSHLTLGSHLDRRDIVLGLIAALIGFFSAYTLIRALSTGLVSLVYAIHAHYILIPIVLSVWWYGDHINLRKVVAIVVSFLAIILLYTA</sequence>
<dbReference type="GO" id="GO:0016020">
    <property type="term" value="C:membrane"/>
    <property type="evidence" value="ECO:0007669"/>
    <property type="project" value="InterPro"/>
</dbReference>
<feature type="domain" description="EamA" evidence="2">
    <location>
        <begin position="152"/>
        <end position="289"/>
    </location>
</feature>
<dbReference type="AlphaFoldDB" id="A0A1F6DY08"/>
<keyword evidence="1" id="KW-0812">Transmembrane</keyword>
<name>A0A1F6DY08_9BACT</name>
<accession>A0A1F6DY08</accession>
<dbReference type="InterPro" id="IPR000620">
    <property type="entry name" value="EamA_dom"/>
</dbReference>
<feature type="transmembrane region" description="Helical" evidence="1">
    <location>
        <begin position="94"/>
        <end position="115"/>
    </location>
</feature>
<dbReference type="SUPFAM" id="SSF103481">
    <property type="entry name" value="Multidrug resistance efflux transporter EmrE"/>
    <property type="match status" value="1"/>
</dbReference>
<feature type="transmembrane region" description="Helical" evidence="1">
    <location>
        <begin position="152"/>
        <end position="170"/>
    </location>
</feature>
<proteinExistence type="predicted"/>
<evidence type="ECO:0000313" key="4">
    <source>
        <dbReference type="Proteomes" id="UP000177652"/>
    </source>
</evidence>
<comment type="caution">
    <text evidence="3">The sequence shown here is derived from an EMBL/GenBank/DDBJ whole genome shotgun (WGS) entry which is preliminary data.</text>
</comment>